<dbReference type="InterPro" id="IPR022998">
    <property type="entry name" value="ThiamineP_synth_TenI"/>
</dbReference>
<evidence type="ECO:0000259" key="3">
    <source>
        <dbReference type="Pfam" id="PF02581"/>
    </source>
</evidence>
<proteinExistence type="predicted"/>
<reference evidence="4 5" key="1">
    <citation type="submission" date="2018-12" db="EMBL/GenBank/DDBJ databases">
        <authorList>
            <person name="Grouzdev D.S."/>
            <person name="Krutkina M.S."/>
        </authorList>
    </citation>
    <scope>NUCLEOTIDE SEQUENCE [LARGE SCALE GENOMIC DNA]</scope>
    <source>
        <strain evidence="4 5">RmlP026</strain>
    </source>
</reference>
<dbReference type="GO" id="GO:0004789">
    <property type="term" value="F:thiamine-phosphate diphosphorylase activity"/>
    <property type="evidence" value="ECO:0007669"/>
    <property type="project" value="TreeGrafter"/>
</dbReference>
<organism evidence="4 5">
    <name type="scientific">Lichenibacterium minor</name>
    <dbReference type="NCBI Taxonomy" id="2316528"/>
    <lineage>
        <taxon>Bacteria</taxon>
        <taxon>Pseudomonadati</taxon>
        <taxon>Pseudomonadota</taxon>
        <taxon>Alphaproteobacteria</taxon>
        <taxon>Hyphomicrobiales</taxon>
        <taxon>Lichenihabitantaceae</taxon>
        <taxon>Lichenibacterium</taxon>
    </lineage>
</organism>
<dbReference type="PANTHER" id="PTHR20857">
    <property type="entry name" value="THIAMINE-PHOSPHATE PYROPHOSPHORYLASE"/>
    <property type="match status" value="1"/>
</dbReference>
<name>A0A4V1RUB2_9HYPH</name>
<evidence type="ECO:0000256" key="2">
    <source>
        <dbReference type="ARBA" id="ARBA00022977"/>
    </source>
</evidence>
<protein>
    <submittedName>
        <fullName evidence="4">Thiamine phosphate synthase</fullName>
    </submittedName>
</protein>
<gene>
    <name evidence="4" type="ORF">D3273_18495</name>
</gene>
<reference evidence="4 5" key="2">
    <citation type="submission" date="2019-02" db="EMBL/GenBank/DDBJ databases">
        <title>'Lichenibacterium ramalinii' gen. nov. sp. nov., 'Lichenibacterium minor' gen. nov. sp. nov.</title>
        <authorList>
            <person name="Pankratov T."/>
        </authorList>
    </citation>
    <scope>NUCLEOTIDE SEQUENCE [LARGE SCALE GENOMIC DNA]</scope>
    <source>
        <strain evidence="4 5">RmlP026</strain>
    </source>
</reference>
<dbReference type="SUPFAM" id="SSF51391">
    <property type="entry name" value="Thiamin phosphate synthase"/>
    <property type="match status" value="1"/>
</dbReference>
<evidence type="ECO:0000256" key="1">
    <source>
        <dbReference type="ARBA" id="ARBA00004948"/>
    </source>
</evidence>
<dbReference type="InterPro" id="IPR036206">
    <property type="entry name" value="ThiamineP_synth_sf"/>
</dbReference>
<dbReference type="EMBL" id="QYBB01000024">
    <property type="protein sequence ID" value="RYC30544.1"/>
    <property type="molecule type" value="Genomic_DNA"/>
</dbReference>
<dbReference type="CDD" id="cd00564">
    <property type="entry name" value="TMP_TenI"/>
    <property type="match status" value="1"/>
</dbReference>
<dbReference type="Gene3D" id="3.20.20.70">
    <property type="entry name" value="Aldolase class I"/>
    <property type="match status" value="1"/>
</dbReference>
<dbReference type="Pfam" id="PF02581">
    <property type="entry name" value="TMP-TENI"/>
    <property type="match status" value="1"/>
</dbReference>
<dbReference type="AlphaFoldDB" id="A0A4V1RUB2"/>
<comment type="caution">
    <text evidence="4">The sequence shown here is derived from an EMBL/GenBank/DDBJ whole genome shotgun (WGS) entry which is preliminary data.</text>
</comment>
<dbReference type="Proteomes" id="UP000290759">
    <property type="component" value="Unassembled WGS sequence"/>
</dbReference>
<dbReference type="PANTHER" id="PTHR20857:SF15">
    <property type="entry name" value="THIAMINE-PHOSPHATE SYNTHASE"/>
    <property type="match status" value="1"/>
</dbReference>
<dbReference type="InterPro" id="IPR013785">
    <property type="entry name" value="Aldolase_TIM"/>
</dbReference>
<dbReference type="GO" id="GO:0009228">
    <property type="term" value="P:thiamine biosynthetic process"/>
    <property type="evidence" value="ECO:0007669"/>
    <property type="project" value="UniProtKB-KW"/>
</dbReference>
<evidence type="ECO:0000313" key="4">
    <source>
        <dbReference type="EMBL" id="RYC30544.1"/>
    </source>
</evidence>
<feature type="domain" description="Thiamine phosphate synthase/TenI" evidence="3">
    <location>
        <begin position="6"/>
        <end position="180"/>
    </location>
</feature>
<dbReference type="GO" id="GO:0005737">
    <property type="term" value="C:cytoplasm"/>
    <property type="evidence" value="ECO:0007669"/>
    <property type="project" value="TreeGrafter"/>
</dbReference>
<keyword evidence="5" id="KW-1185">Reference proteome</keyword>
<evidence type="ECO:0000313" key="5">
    <source>
        <dbReference type="Proteomes" id="UP000290759"/>
    </source>
</evidence>
<accession>A0A4V1RUB2</accession>
<sequence>MPSRILVVTDRHQAAKPLPDLVEDLLGAGVRWVWLRDRDLPAPARRALAIDVARRVARHGGTLTVGADVALAAELGAGVQLGTGADVAAARRRLGPGRLLGVSAHGPDDVRAARDAGADYATLSPIFPSASKPGYGPALGLAGLREAAGLGLPILALGGVTAAAIEACLDAGAAGTAVMGDAMRGGGAALVRAAAAAARRPAALR</sequence>
<keyword evidence="2" id="KW-0784">Thiamine biosynthesis</keyword>
<comment type="pathway">
    <text evidence="1">Cofactor biosynthesis; thiamine diphosphate biosynthesis.</text>
</comment>
<dbReference type="OrthoDB" id="9815348at2"/>